<keyword evidence="1" id="KW-1133">Transmembrane helix</keyword>
<comment type="caution">
    <text evidence="2">The sequence shown here is derived from an EMBL/GenBank/DDBJ whole genome shotgun (WGS) entry which is preliminary data.</text>
</comment>
<proteinExistence type="predicted"/>
<keyword evidence="1" id="KW-0812">Transmembrane</keyword>
<sequence>MTTCSRHPENKASLQCRLCSDACCDECTMRLGLCSRCWYKALVVVVVVMVIVSYTAWYALL</sequence>
<evidence type="ECO:0000313" key="3">
    <source>
        <dbReference type="Proteomes" id="UP001168338"/>
    </source>
</evidence>
<accession>A0ABT8M6W6</accession>
<organism evidence="2 3">
    <name type="scientific">Methanoculleus frigidifontis</name>
    <dbReference type="NCBI Taxonomy" id="2584085"/>
    <lineage>
        <taxon>Archaea</taxon>
        <taxon>Methanobacteriati</taxon>
        <taxon>Methanobacteriota</taxon>
        <taxon>Stenosarchaea group</taxon>
        <taxon>Methanomicrobia</taxon>
        <taxon>Methanomicrobiales</taxon>
        <taxon>Methanomicrobiaceae</taxon>
        <taxon>Methanoculleus</taxon>
    </lineage>
</organism>
<evidence type="ECO:0000313" key="2">
    <source>
        <dbReference type="EMBL" id="MDN7023683.1"/>
    </source>
</evidence>
<reference evidence="2" key="1">
    <citation type="submission" date="2019-05" db="EMBL/GenBank/DDBJ databases">
        <title>Methanoculleus sp. FWC-SCC1, a methanogenic archaeon isolated from deep marine cold seep.</title>
        <authorList>
            <person name="Chen Y.-W."/>
            <person name="Chen S.-C."/>
            <person name="Teng N.-H."/>
            <person name="Lai M.-C."/>
        </authorList>
    </citation>
    <scope>NUCLEOTIDE SEQUENCE</scope>
    <source>
        <strain evidence="2">FWC-SCC1</strain>
    </source>
</reference>
<evidence type="ECO:0000256" key="1">
    <source>
        <dbReference type="SAM" id="Phobius"/>
    </source>
</evidence>
<feature type="transmembrane region" description="Helical" evidence="1">
    <location>
        <begin position="38"/>
        <end position="60"/>
    </location>
</feature>
<gene>
    <name evidence="2" type="ORF">FGU65_02010</name>
</gene>
<keyword evidence="1" id="KW-0472">Membrane</keyword>
<evidence type="ECO:0008006" key="4">
    <source>
        <dbReference type="Google" id="ProtNLM"/>
    </source>
</evidence>
<dbReference type="RefSeq" id="WP_301662730.1">
    <property type="nucleotide sequence ID" value="NZ_VCYH01000001.1"/>
</dbReference>
<name>A0ABT8M6W6_9EURY</name>
<protein>
    <recommendedName>
        <fullName evidence="4">B box-type domain-containing protein</fullName>
    </recommendedName>
</protein>
<keyword evidence="3" id="KW-1185">Reference proteome</keyword>
<dbReference type="EMBL" id="VCYH01000001">
    <property type="protein sequence ID" value="MDN7023683.1"/>
    <property type="molecule type" value="Genomic_DNA"/>
</dbReference>
<dbReference type="Proteomes" id="UP001168338">
    <property type="component" value="Unassembled WGS sequence"/>
</dbReference>